<sequence>MNENSVLADSRCFAILTMSLWRPREPRSPSSSSLDEDDVSLPLSSSAAIGAPSRSPWRIRYSIAMQTMWRTHCAAYPAIQRRSGMEGLSSWLSTRTTAETRTKARFHRRSSATTGRE</sequence>
<proteinExistence type="predicted"/>
<evidence type="ECO:0000313" key="1">
    <source>
        <dbReference type="EMBL" id="JAE22058.1"/>
    </source>
</evidence>
<dbReference type="EMBL" id="GBRH01175838">
    <property type="protein sequence ID" value="JAE22058.1"/>
    <property type="molecule type" value="Transcribed_RNA"/>
</dbReference>
<reference evidence="1" key="1">
    <citation type="submission" date="2014-09" db="EMBL/GenBank/DDBJ databases">
        <authorList>
            <person name="Magalhaes I.L.F."/>
            <person name="Oliveira U."/>
            <person name="Santos F.R."/>
            <person name="Vidigal T.H.D.A."/>
            <person name="Brescovit A.D."/>
            <person name="Santos A.J."/>
        </authorList>
    </citation>
    <scope>NUCLEOTIDE SEQUENCE</scope>
    <source>
        <tissue evidence="1">Shoot tissue taken approximately 20 cm above the soil surface</tissue>
    </source>
</reference>
<protein>
    <submittedName>
        <fullName evidence="1">Uncharacterized protein</fullName>
    </submittedName>
</protein>
<reference evidence="1" key="2">
    <citation type="journal article" date="2015" name="Data Brief">
        <title>Shoot transcriptome of the giant reed, Arundo donax.</title>
        <authorList>
            <person name="Barrero R.A."/>
            <person name="Guerrero F.D."/>
            <person name="Moolhuijzen P."/>
            <person name="Goolsby J.A."/>
            <person name="Tidwell J."/>
            <person name="Bellgard S.E."/>
            <person name="Bellgard M.I."/>
        </authorList>
    </citation>
    <scope>NUCLEOTIDE SEQUENCE</scope>
    <source>
        <tissue evidence="1">Shoot tissue taken approximately 20 cm above the soil surface</tissue>
    </source>
</reference>
<organism evidence="1">
    <name type="scientific">Arundo donax</name>
    <name type="common">Giant reed</name>
    <name type="synonym">Donax arundinaceus</name>
    <dbReference type="NCBI Taxonomy" id="35708"/>
    <lineage>
        <taxon>Eukaryota</taxon>
        <taxon>Viridiplantae</taxon>
        <taxon>Streptophyta</taxon>
        <taxon>Embryophyta</taxon>
        <taxon>Tracheophyta</taxon>
        <taxon>Spermatophyta</taxon>
        <taxon>Magnoliopsida</taxon>
        <taxon>Liliopsida</taxon>
        <taxon>Poales</taxon>
        <taxon>Poaceae</taxon>
        <taxon>PACMAD clade</taxon>
        <taxon>Arundinoideae</taxon>
        <taxon>Arundineae</taxon>
        <taxon>Arundo</taxon>
    </lineage>
</organism>
<accession>A0A0A9GN33</accession>
<dbReference type="AlphaFoldDB" id="A0A0A9GN33"/>
<name>A0A0A9GN33_ARUDO</name>